<feature type="chain" id="PRO_5009535019" description="Rod shape-determining protein MreD" evidence="2">
    <location>
        <begin position="25"/>
        <end position="169"/>
    </location>
</feature>
<name>A0A1F8BGL9_9BACT</name>
<keyword evidence="2" id="KW-0732">Signal</keyword>
<dbReference type="AlphaFoldDB" id="A0A1F8BGL9"/>
<dbReference type="STRING" id="1802519.A2961_03705"/>
<sequence>MIKFISYLVFVSLLRFIFAPSVFAHCPLCVAGAGAGLSLSRLLGIDDSITGVWMGGFLGATGFWIDNLTKSKNFVLKKELLYVLIIALTVLSFYRFGLINEHNGLILNLPKLVFGIIVGGFVFYLVDVLNKFLRRKNGKRLFPYQGVLFSLSSLLVTSIGVFILINYYI</sequence>
<feature type="signal peptide" evidence="2">
    <location>
        <begin position="1"/>
        <end position="24"/>
    </location>
</feature>
<evidence type="ECO:0000313" key="4">
    <source>
        <dbReference type="Proteomes" id="UP000177082"/>
    </source>
</evidence>
<feature type="transmembrane region" description="Helical" evidence="1">
    <location>
        <begin position="105"/>
        <end position="126"/>
    </location>
</feature>
<reference evidence="3 4" key="1">
    <citation type="journal article" date="2016" name="Nat. Commun.">
        <title>Thousands of microbial genomes shed light on interconnected biogeochemical processes in an aquifer system.</title>
        <authorList>
            <person name="Anantharaman K."/>
            <person name="Brown C.T."/>
            <person name="Hug L.A."/>
            <person name="Sharon I."/>
            <person name="Castelle C.J."/>
            <person name="Probst A.J."/>
            <person name="Thomas B.C."/>
            <person name="Singh A."/>
            <person name="Wilkins M.J."/>
            <person name="Karaoz U."/>
            <person name="Brodie E.L."/>
            <person name="Williams K.H."/>
            <person name="Hubbard S.S."/>
            <person name="Banfield J.F."/>
        </authorList>
    </citation>
    <scope>NUCLEOTIDE SEQUENCE [LARGE SCALE GENOMIC DNA]</scope>
</reference>
<accession>A0A1F8BGL9</accession>
<keyword evidence="1" id="KW-0812">Transmembrane</keyword>
<proteinExistence type="predicted"/>
<comment type="caution">
    <text evidence="3">The sequence shown here is derived from an EMBL/GenBank/DDBJ whole genome shotgun (WGS) entry which is preliminary data.</text>
</comment>
<keyword evidence="1" id="KW-0472">Membrane</keyword>
<protein>
    <recommendedName>
        <fullName evidence="5">Rod shape-determining protein MreD</fullName>
    </recommendedName>
</protein>
<gene>
    <name evidence="3" type="ORF">A2961_03705</name>
</gene>
<feature type="transmembrane region" description="Helical" evidence="1">
    <location>
        <begin position="80"/>
        <end position="99"/>
    </location>
</feature>
<evidence type="ECO:0000313" key="3">
    <source>
        <dbReference type="EMBL" id="OGM62809.1"/>
    </source>
</evidence>
<evidence type="ECO:0000256" key="1">
    <source>
        <dbReference type="SAM" id="Phobius"/>
    </source>
</evidence>
<keyword evidence="1" id="KW-1133">Transmembrane helix</keyword>
<dbReference type="Proteomes" id="UP000177082">
    <property type="component" value="Unassembled WGS sequence"/>
</dbReference>
<evidence type="ECO:0000256" key="2">
    <source>
        <dbReference type="SAM" id="SignalP"/>
    </source>
</evidence>
<dbReference type="EMBL" id="MGHF01000024">
    <property type="protein sequence ID" value="OGM62809.1"/>
    <property type="molecule type" value="Genomic_DNA"/>
</dbReference>
<feature type="transmembrane region" description="Helical" evidence="1">
    <location>
        <begin position="147"/>
        <end position="168"/>
    </location>
</feature>
<organism evidence="3 4">
    <name type="scientific">Candidatus Woesebacteria bacterium RIFCSPLOWO2_01_FULL_39_21</name>
    <dbReference type="NCBI Taxonomy" id="1802519"/>
    <lineage>
        <taxon>Bacteria</taxon>
        <taxon>Candidatus Woeseibacteriota</taxon>
    </lineage>
</organism>
<evidence type="ECO:0008006" key="5">
    <source>
        <dbReference type="Google" id="ProtNLM"/>
    </source>
</evidence>
<feature type="transmembrane region" description="Helical" evidence="1">
    <location>
        <begin position="48"/>
        <end position="68"/>
    </location>
</feature>